<evidence type="ECO:0000259" key="14">
    <source>
        <dbReference type="PROSITE" id="PS51217"/>
    </source>
</evidence>
<dbReference type="InterPro" id="IPR013986">
    <property type="entry name" value="DExx_box_DNA_helicase_dom_sf"/>
</dbReference>
<dbReference type="PANTHER" id="PTHR11070:SF2">
    <property type="entry name" value="ATP-DEPENDENT DNA HELICASE SRS2"/>
    <property type="match status" value="1"/>
</dbReference>
<comment type="catalytic activity">
    <reaction evidence="8">
        <text>Couples ATP hydrolysis with the unwinding of duplex DNA by translocating in the 3'-5' direction.</text>
        <dbReference type="EC" id="5.6.2.4"/>
    </reaction>
</comment>
<dbReference type="InterPro" id="IPR000212">
    <property type="entry name" value="DNA_helicase_UvrD/REP"/>
</dbReference>
<dbReference type="InterPro" id="IPR014017">
    <property type="entry name" value="DNA_helicase_UvrD-like_C"/>
</dbReference>
<gene>
    <name evidence="15" type="ORF">N5D09_02315</name>
</gene>
<comment type="caution">
    <text evidence="15">The sequence shown here is derived from an EMBL/GenBank/DDBJ whole genome shotgun (WGS) entry which is preliminary data.</text>
</comment>
<evidence type="ECO:0000256" key="2">
    <source>
        <dbReference type="ARBA" id="ARBA00022741"/>
    </source>
</evidence>
<evidence type="ECO:0000256" key="7">
    <source>
        <dbReference type="ARBA" id="ARBA00023235"/>
    </source>
</evidence>
<dbReference type="AlphaFoldDB" id="A0ABD4XVN4"/>
<dbReference type="InterPro" id="IPR027417">
    <property type="entry name" value="P-loop_NTPase"/>
</dbReference>
<dbReference type="Gene3D" id="3.40.50.300">
    <property type="entry name" value="P-loop containing nucleotide triphosphate hydrolases"/>
    <property type="match status" value="2"/>
</dbReference>
<evidence type="ECO:0000256" key="5">
    <source>
        <dbReference type="ARBA" id="ARBA00022840"/>
    </source>
</evidence>
<feature type="domain" description="UvrD-like helicase ATP-binding" evidence="13">
    <location>
        <begin position="12"/>
        <end position="300"/>
    </location>
</feature>
<evidence type="ECO:0000256" key="8">
    <source>
        <dbReference type="ARBA" id="ARBA00034617"/>
    </source>
</evidence>
<evidence type="ECO:0000313" key="16">
    <source>
        <dbReference type="Proteomes" id="UP001161139"/>
    </source>
</evidence>
<dbReference type="Gene3D" id="1.10.10.160">
    <property type="match status" value="1"/>
</dbReference>
<evidence type="ECO:0000256" key="11">
    <source>
        <dbReference type="ARBA" id="ARBA00048988"/>
    </source>
</evidence>
<dbReference type="GO" id="GO:0043138">
    <property type="term" value="F:3'-5' DNA helicase activity"/>
    <property type="evidence" value="ECO:0007669"/>
    <property type="project" value="UniProtKB-EC"/>
</dbReference>
<evidence type="ECO:0000256" key="1">
    <source>
        <dbReference type="ARBA" id="ARBA00009922"/>
    </source>
</evidence>
<keyword evidence="6" id="KW-0238">DNA-binding</keyword>
<dbReference type="Pfam" id="PF13361">
    <property type="entry name" value="UvrD_C"/>
    <property type="match status" value="1"/>
</dbReference>
<dbReference type="Gene3D" id="1.10.486.10">
    <property type="entry name" value="PCRA, domain 4"/>
    <property type="match status" value="1"/>
</dbReference>
<dbReference type="Pfam" id="PF00580">
    <property type="entry name" value="UvrD-helicase"/>
    <property type="match status" value="1"/>
</dbReference>
<dbReference type="GO" id="GO:0003677">
    <property type="term" value="F:DNA binding"/>
    <property type="evidence" value="ECO:0007669"/>
    <property type="project" value="UniProtKB-KW"/>
</dbReference>
<dbReference type="RefSeq" id="WP_279648932.1">
    <property type="nucleotide sequence ID" value="NZ_JAOCDG010000003.1"/>
</dbReference>
<dbReference type="GO" id="GO:0016787">
    <property type="term" value="F:hydrolase activity"/>
    <property type="evidence" value="ECO:0007669"/>
    <property type="project" value="UniProtKB-UniRule"/>
</dbReference>
<evidence type="ECO:0000256" key="3">
    <source>
        <dbReference type="ARBA" id="ARBA00022801"/>
    </source>
</evidence>
<dbReference type="Proteomes" id="UP001161139">
    <property type="component" value="Unassembled WGS sequence"/>
</dbReference>
<comment type="similarity">
    <text evidence="1">Belongs to the helicase family. UvrD subfamily.</text>
</comment>
<keyword evidence="7" id="KW-0413">Isomerase</keyword>
<evidence type="ECO:0000256" key="9">
    <source>
        <dbReference type="ARBA" id="ARBA00034808"/>
    </source>
</evidence>
<evidence type="ECO:0000256" key="10">
    <source>
        <dbReference type="ARBA" id="ARBA00034923"/>
    </source>
</evidence>
<evidence type="ECO:0000256" key="6">
    <source>
        <dbReference type="ARBA" id="ARBA00023125"/>
    </source>
</evidence>
<dbReference type="PANTHER" id="PTHR11070">
    <property type="entry name" value="UVRD / RECB / PCRA DNA HELICASE FAMILY MEMBER"/>
    <property type="match status" value="1"/>
</dbReference>
<keyword evidence="3 12" id="KW-0378">Hydrolase</keyword>
<dbReference type="PROSITE" id="PS51198">
    <property type="entry name" value="UVRD_HELICASE_ATP_BIND"/>
    <property type="match status" value="1"/>
</dbReference>
<dbReference type="InterPro" id="IPR014016">
    <property type="entry name" value="UvrD-like_ATP-bd"/>
</dbReference>
<reference evidence="15" key="1">
    <citation type="submission" date="2022-09" db="EMBL/GenBank/DDBJ databases">
        <title>Intensive care unit water sources are persistently colonized with multi-drug resistant bacteria and are the site of extensive horizontal gene transfer of antibiotic resistance genes.</title>
        <authorList>
            <person name="Diorio-Toth L."/>
        </authorList>
    </citation>
    <scope>NUCLEOTIDE SEQUENCE</scope>
    <source>
        <strain evidence="15">GD03864</strain>
    </source>
</reference>
<evidence type="ECO:0000256" key="12">
    <source>
        <dbReference type="PROSITE-ProRule" id="PRU00560"/>
    </source>
</evidence>
<proteinExistence type="inferred from homology"/>
<dbReference type="PROSITE" id="PS51217">
    <property type="entry name" value="UVRD_HELICASE_CTER"/>
    <property type="match status" value="1"/>
</dbReference>
<keyword evidence="5 12" id="KW-0067">ATP-binding</keyword>
<evidence type="ECO:0000259" key="13">
    <source>
        <dbReference type="PROSITE" id="PS51198"/>
    </source>
</evidence>
<protein>
    <recommendedName>
        <fullName evidence="9">DNA 3'-5' helicase</fullName>
        <ecNumber evidence="9">5.6.2.4</ecNumber>
    </recommendedName>
    <alternativeName>
        <fullName evidence="10">DNA 3'-5' helicase II</fullName>
    </alternativeName>
</protein>
<sequence>MSEPRQEHPWLAGFSDEQVQAATHSQGHALVSAAPGSGKTKMVIGYCGVLLSRGVKADEVLGLAFNVDAAREVNARLAALPVPGANKLKFRTIHSFCKEVLQVAEEEGLLPARQLVAEDWKAAALARRALAGGDENAVDVDELKVGALRQALTLAKASMVPLEQIDNHEVLLEFAEGDEEVARAMLIHENVRREEGLRTFDDLIYDLACLFQNSAEARQWAANEFAHIIVDEYQDVDDAQQLVILTLLGTRGRLFVVGDEDQCIYGWRGANLAYMMSGLEERLGAGNVTRYQLSLTFRYGHEVAVAANSLIRNNADRPMKLCVSHEATPKSTVQMRMASSRTGDRYWPQAIMQDLKEWKDEGRHMREAAILVRTYELAAPLEMHLIRERIPYVIEGRGIMAMPEVKAINAYAVMSDAEMFEACGEEGREEMIASVLGAPGMFLPRKYIQKVSKELAGGELSEIPKLLRAASESDGLRPGQLSSLRRRATVLERLAEPGRSMADLAAMIWNDLDWRADVQRQITDPLKQADRLNVINLMAREVSRYENVEAMLDAFSERMEQQDQPETMRDPLLITSIHKSKGLEWPLVIIPGMVEGQFPHQLPDRPADMEAERRLAYVGITRGKERVILVAPNDLELANRWKIPVNPKESRGREEANGITSRFLEELEPEAIRAARTWFYGEGNHPVVESLHDYSIKVGRPLPGYEPPAPPAAQEMAVEPEPELAPIYDFDFS</sequence>
<dbReference type="EMBL" id="JAOCDG010000003">
    <property type="protein sequence ID" value="MDH0686918.1"/>
    <property type="molecule type" value="Genomic_DNA"/>
</dbReference>
<feature type="binding site" evidence="12">
    <location>
        <begin position="33"/>
        <end position="40"/>
    </location>
    <ligand>
        <name>ATP</name>
        <dbReference type="ChEBI" id="CHEBI:30616"/>
    </ligand>
</feature>
<comment type="catalytic activity">
    <reaction evidence="11">
        <text>ATP + H2O = ADP + phosphate + H(+)</text>
        <dbReference type="Rhea" id="RHEA:13065"/>
        <dbReference type="ChEBI" id="CHEBI:15377"/>
        <dbReference type="ChEBI" id="CHEBI:15378"/>
        <dbReference type="ChEBI" id="CHEBI:30616"/>
        <dbReference type="ChEBI" id="CHEBI:43474"/>
        <dbReference type="ChEBI" id="CHEBI:456216"/>
        <dbReference type="EC" id="5.6.2.4"/>
    </reaction>
</comment>
<organism evidence="15 16">
    <name type="scientific">Stutzerimonas stutzeri</name>
    <name type="common">Pseudomonas stutzeri</name>
    <dbReference type="NCBI Taxonomy" id="316"/>
    <lineage>
        <taxon>Bacteria</taxon>
        <taxon>Pseudomonadati</taxon>
        <taxon>Pseudomonadota</taxon>
        <taxon>Gammaproteobacteria</taxon>
        <taxon>Pseudomonadales</taxon>
        <taxon>Pseudomonadaceae</taxon>
        <taxon>Stutzerimonas</taxon>
    </lineage>
</organism>
<dbReference type="EC" id="5.6.2.4" evidence="9"/>
<dbReference type="CDD" id="cd17932">
    <property type="entry name" value="DEXQc_UvrD"/>
    <property type="match status" value="1"/>
</dbReference>
<dbReference type="GO" id="GO:0005524">
    <property type="term" value="F:ATP binding"/>
    <property type="evidence" value="ECO:0007669"/>
    <property type="project" value="UniProtKB-UniRule"/>
</dbReference>
<name>A0ABD4XVN4_STUST</name>
<dbReference type="SUPFAM" id="SSF52540">
    <property type="entry name" value="P-loop containing nucleoside triphosphate hydrolases"/>
    <property type="match status" value="1"/>
</dbReference>
<feature type="domain" description="UvrD-like helicase C-terminal" evidence="14">
    <location>
        <begin position="301"/>
        <end position="582"/>
    </location>
</feature>
<accession>A0ABD4XVN4</accession>
<keyword evidence="2 12" id="KW-0547">Nucleotide-binding</keyword>
<evidence type="ECO:0000256" key="4">
    <source>
        <dbReference type="ARBA" id="ARBA00022806"/>
    </source>
</evidence>
<keyword evidence="4 12" id="KW-0347">Helicase</keyword>
<evidence type="ECO:0000313" key="15">
    <source>
        <dbReference type="EMBL" id="MDH0686918.1"/>
    </source>
</evidence>